<dbReference type="InterPro" id="IPR053142">
    <property type="entry name" value="PchR_regulatory_protein"/>
</dbReference>
<evidence type="ECO:0000259" key="4">
    <source>
        <dbReference type="PROSITE" id="PS01124"/>
    </source>
</evidence>
<dbReference type="OrthoDB" id="799767at2"/>
<dbReference type="RefSeq" id="WP_147921588.1">
    <property type="nucleotide sequence ID" value="NZ_VRTY01000030.1"/>
</dbReference>
<dbReference type="PRINTS" id="PR00032">
    <property type="entry name" value="HTHARAC"/>
</dbReference>
<dbReference type="Pfam" id="PF12833">
    <property type="entry name" value="HTH_18"/>
    <property type="match status" value="1"/>
</dbReference>
<evidence type="ECO:0000256" key="2">
    <source>
        <dbReference type="ARBA" id="ARBA00023125"/>
    </source>
</evidence>
<dbReference type="Proteomes" id="UP000321926">
    <property type="component" value="Unassembled WGS sequence"/>
</dbReference>
<dbReference type="PANTHER" id="PTHR47893:SF1">
    <property type="entry name" value="REGULATORY PROTEIN PCHR"/>
    <property type="match status" value="1"/>
</dbReference>
<proteinExistence type="predicted"/>
<accession>A0A5C8K9W2</accession>
<protein>
    <submittedName>
        <fullName evidence="5">Helix-turn-helix transcriptional regulator</fullName>
    </submittedName>
</protein>
<dbReference type="PROSITE" id="PS00041">
    <property type="entry name" value="HTH_ARAC_FAMILY_1"/>
    <property type="match status" value="1"/>
</dbReference>
<gene>
    <name evidence="5" type="ORF">FVR03_09905</name>
</gene>
<keyword evidence="1" id="KW-0805">Transcription regulation</keyword>
<dbReference type="GO" id="GO:0003700">
    <property type="term" value="F:DNA-binding transcription factor activity"/>
    <property type="evidence" value="ECO:0007669"/>
    <property type="project" value="InterPro"/>
</dbReference>
<keyword evidence="2" id="KW-0238">DNA-binding</keyword>
<name>A0A5C8K9W2_9BACT</name>
<evidence type="ECO:0000256" key="1">
    <source>
        <dbReference type="ARBA" id="ARBA00023015"/>
    </source>
</evidence>
<dbReference type="GO" id="GO:0043565">
    <property type="term" value="F:sequence-specific DNA binding"/>
    <property type="evidence" value="ECO:0007669"/>
    <property type="project" value="InterPro"/>
</dbReference>
<keyword evidence="3" id="KW-0804">Transcription</keyword>
<comment type="caution">
    <text evidence="5">The sequence shown here is derived from an EMBL/GenBank/DDBJ whole genome shotgun (WGS) entry which is preliminary data.</text>
</comment>
<dbReference type="InterPro" id="IPR009057">
    <property type="entry name" value="Homeodomain-like_sf"/>
</dbReference>
<dbReference type="SUPFAM" id="SSF46689">
    <property type="entry name" value="Homeodomain-like"/>
    <property type="match status" value="2"/>
</dbReference>
<feature type="domain" description="HTH araC/xylS-type" evidence="4">
    <location>
        <begin position="242"/>
        <end position="339"/>
    </location>
</feature>
<evidence type="ECO:0000313" key="6">
    <source>
        <dbReference type="Proteomes" id="UP000321926"/>
    </source>
</evidence>
<dbReference type="PROSITE" id="PS01124">
    <property type="entry name" value="HTH_ARAC_FAMILY_2"/>
    <property type="match status" value="1"/>
</dbReference>
<keyword evidence="6" id="KW-1185">Reference proteome</keyword>
<organism evidence="5 6">
    <name type="scientific">Pontibacter qinzhouensis</name>
    <dbReference type="NCBI Taxonomy" id="2603253"/>
    <lineage>
        <taxon>Bacteria</taxon>
        <taxon>Pseudomonadati</taxon>
        <taxon>Bacteroidota</taxon>
        <taxon>Cytophagia</taxon>
        <taxon>Cytophagales</taxon>
        <taxon>Hymenobacteraceae</taxon>
        <taxon>Pontibacter</taxon>
    </lineage>
</organism>
<dbReference type="InterPro" id="IPR020449">
    <property type="entry name" value="Tscrpt_reg_AraC-type_HTH"/>
</dbReference>
<evidence type="ECO:0000256" key="3">
    <source>
        <dbReference type="ARBA" id="ARBA00023163"/>
    </source>
</evidence>
<dbReference type="PANTHER" id="PTHR47893">
    <property type="entry name" value="REGULATORY PROTEIN PCHR"/>
    <property type="match status" value="1"/>
</dbReference>
<dbReference type="Gene3D" id="1.10.10.60">
    <property type="entry name" value="Homeodomain-like"/>
    <property type="match status" value="1"/>
</dbReference>
<dbReference type="InterPro" id="IPR018060">
    <property type="entry name" value="HTH_AraC"/>
</dbReference>
<dbReference type="EMBL" id="VRTY01000030">
    <property type="protein sequence ID" value="TXK47151.1"/>
    <property type="molecule type" value="Genomic_DNA"/>
</dbReference>
<reference evidence="5 6" key="1">
    <citation type="submission" date="2019-08" db="EMBL/GenBank/DDBJ databases">
        <authorList>
            <person name="Shi S."/>
        </authorList>
    </citation>
    <scope>NUCLEOTIDE SEQUENCE [LARGE SCALE GENOMIC DNA]</scope>
    <source>
        <strain evidence="5 6">GY10130</strain>
    </source>
</reference>
<dbReference type="AlphaFoldDB" id="A0A5C8K9W2"/>
<evidence type="ECO:0000313" key="5">
    <source>
        <dbReference type="EMBL" id="TXK47151.1"/>
    </source>
</evidence>
<sequence>MTHKGENITFKGEFSEACALTPEEQQDIWHLDKLFSIKGDECLKRSFRLSEGGRLYEYASRGIYFRHTAGCFSSPTRLVLAQDAPCVYMAFSVQNKRSYTVPGATKPLAKQKAHQHNLYLLPQQHLQVEWQPEAETEFFDIFISPESFFRYLPASHPLYASFQHAMATNKHAQLSSSNLPLTPRLISLLFEILNCQFSGHCKCLFAEAKVVELLALQLDQHGQQPTQAEHKSLKADDVEKMQQVKDIILTNLHSSITLKDLAHQVGTNEYNLKKHFKEVFGSTVFGYLHNYKMEQSRELLLLRETKIAEIARQMGYKHATHFTTAFKKHFGFPPNKLKM</sequence>
<dbReference type="InterPro" id="IPR018062">
    <property type="entry name" value="HTH_AraC-typ_CS"/>
</dbReference>
<dbReference type="SMART" id="SM00342">
    <property type="entry name" value="HTH_ARAC"/>
    <property type="match status" value="1"/>
</dbReference>